<sequence>MASSSSAPIVDLPIGIDGVCMICKVKPSVKETMLCALCATPWHSAHLLLPTLPQTNESITSWECPDCNIPADGNERPQVIAINASTTDLLISIKEIETDPSLTDDQKAKQKQAVMGGKQQLKGADRDDDICDDILELLGANFKCSFCMHLLERPVTTPCGHNFCLKCFQRWTVNKKKILVYNADLRYRIR</sequence>
<evidence type="ECO:0000313" key="5">
    <source>
        <dbReference type="EMBL" id="KMZ66057.1"/>
    </source>
</evidence>
<dbReference type="PANTHER" id="PTHR14140:SF27">
    <property type="entry name" value="OS04G0289800 PROTEIN"/>
    <property type="match status" value="1"/>
</dbReference>
<dbReference type="SUPFAM" id="SSF57850">
    <property type="entry name" value="RING/U-box"/>
    <property type="match status" value="1"/>
</dbReference>
<proteinExistence type="predicted"/>
<dbReference type="Proteomes" id="UP000036987">
    <property type="component" value="Unassembled WGS sequence"/>
</dbReference>
<dbReference type="Pfam" id="PF15227">
    <property type="entry name" value="zf-C3HC4_4"/>
    <property type="match status" value="1"/>
</dbReference>
<evidence type="ECO:0000313" key="6">
    <source>
        <dbReference type="Proteomes" id="UP000036987"/>
    </source>
</evidence>
<dbReference type="PROSITE" id="PS50089">
    <property type="entry name" value="ZF_RING_2"/>
    <property type="match status" value="1"/>
</dbReference>
<dbReference type="PANTHER" id="PTHR14140">
    <property type="entry name" value="E3 UBIQUITIN-PROTEIN LIGASE UHRF-RELATED"/>
    <property type="match status" value="1"/>
</dbReference>
<gene>
    <name evidence="5" type="ORF">ZOSMA_2G00690</name>
</gene>
<keyword evidence="1 3" id="KW-0479">Metal-binding</keyword>
<feature type="domain" description="RING-type" evidence="4">
    <location>
        <begin position="144"/>
        <end position="171"/>
    </location>
</feature>
<dbReference type="OMA" id="CFELPER"/>
<name>A0A0K9PCU3_ZOSMR</name>
<organism evidence="5 6">
    <name type="scientific">Zostera marina</name>
    <name type="common">Eelgrass</name>
    <dbReference type="NCBI Taxonomy" id="29655"/>
    <lineage>
        <taxon>Eukaryota</taxon>
        <taxon>Viridiplantae</taxon>
        <taxon>Streptophyta</taxon>
        <taxon>Embryophyta</taxon>
        <taxon>Tracheophyta</taxon>
        <taxon>Spermatophyta</taxon>
        <taxon>Magnoliopsida</taxon>
        <taxon>Liliopsida</taxon>
        <taxon>Zosteraceae</taxon>
        <taxon>Zostera</taxon>
    </lineage>
</organism>
<accession>A0A0K9PCU3</accession>
<dbReference type="InterPro" id="IPR013083">
    <property type="entry name" value="Znf_RING/FYVE/PHD"/>
</dbReference>
<evidence type="ECO:0000256" key="2">
    <source>
        <dbReference type="ARBA" id="ARBA00022833"/>
    </source>
</evidence>
<dbReference type="Gene3D" id="3.30.40.10">
    <property type="entry name" value="Zinc/RING finger domain, C3HC4 (zinc finger)"/>
    <property type="match status" value="2"/>
</dbReference>
<protein>
    <recommendedName>
        <fullName evidence="4">RING-type domain-containing protein</fullName>
    </recommendedName>
</protein>
<evidence type="ECO:0000259" key="4">
    <source>
        <dbReference type="PROSITE" id="PS50089"/>
    </source>
</evidence>
<dbReference type="InterPro" id="IPR011011">
    <property type="entry name" value="Znf_FYVE_PHD"/>
</dbReference>
<comment type="caution">
    <text evidence="5">The sequence shown here is derived from an EMBL/GenBank/DDBJ whole genome shotgun (WGS) entry which is preliminary data.</text>
</comment>
<dbReference type="InterPro" id="IPR045134">
    <property type="entry name" value="UHRF1/2-like"/>
</dbReference>
<dbReference type="OrthoDB" id="1749006at2759"/>
<evidence type="ECO:0000256" key="3">
    <source>
        <dbReference type="PROSITE-ProRule" id="PRU00175"/>
    </source>
</evidence>
<dbReference type="SUPFAM" id="SSF57903">
    <property type="entry name" value="FYVE/PHD zinc finger"/>
    <property type="match status" value="1"/>
</dbReference>
<dbReference type="AlphaFoldDB" id="A0A0K9PCU3"/>
<reference evidence="6" key="1">
    <citation type="journal article" date="2016" name="Nature">
        <title>The genome of the seagrass Zostera marina reveals angiosperm adaptation to the sea.</title>
        <authorList>
            <person name="Olsen J.L."/>
            <person name="Rouze P."/>
            <person name="Verhelst B."/>
            <person name="Lin Y.-C."/>
            <person name="Bayer T."/>
            <person name="Collen J."/>
            <person name="Dattolo E."/>
            <person name="De Paoli E."/>
            <person name="Dittami S."/>
            <person name="Maumus F."/>
            <person name="Michel G."/>
            <person name="Kersting A."/>
            <person name="Lauritano C."/>
            <person name="Lohaus R."/>
            <person name="Toepel M."/>
            <person name="Tonon T."/>
            <person name="Vanneste K."/>
            <person name="Amirebrahimi M."/>
            <person name="Brakel J."/>
            <person name="Bostroem C."/>
            <person name="Chovatia M."/>
            <person name="Grimwood J."/>
            <person name="Jenkins J.W."/>
            <person name="Jueterbock A."/>
            <person name="Mraz A."/>
            <person name="Stam W.T."/>
            <person name="Tice H."/>
            <person name="Bornberg-Bauer E."/>
            <person name="Green P.J."/>
            <person name="Pearson G.A."/>
            <person name="Procaccini G."/>
            <person name="Duarte C.M."/>
            <person name="Schmutz J."/>
            <person name="Reusch T.B.H."/>
            <person name="Van de Peer Y."/>
        </authorList>
    </citation>
    <scope>NUCLEOTIDE SEQUENCE [LARGE SCALE GENOMIC DNA]</scope>
    <source>
        <strain evidence="6">cv. Finnish</strain>
    </source>
</reference>
<keyword evidence="6" id="KW-1185">Reference proteome</keyword>
<dbReference type="STRING" id="29655.A0A0K9PCU3"/>
<keyword evidence="2" id="KW-0862">Zinc</keyword>
<dbReference type="GO" id="GO:0008270">
    <property type="term" value="F:zinc ion binding"/>
    <property type="evidence" value="ECO:0007669"/>
    <property type="project" value="UniProtKB-KW"/>
</dbReference>
<evidence type="ECO:0000256" key="1">
    <source>
        <dbReference type="ARBA" id="ARBA00022771"/>
    </source>
</evidence>
<keyword evidence="1 3" id="KW-0863">Zinc-finger</keyword>
<dbReference type="InterPro" id="IPR001841">
    <property type="entry name" value="Znf_RING"/>
</dbReference>
<dbReference type="EMBL" id="LFYR01000981">
    <property type="protein sequence ID" value="KMZ66057.1"/>
    <property type="molecule type" value="Genomic_DNA"/>
</dbReference>